<dbReference type="STRING" id="4795.A0A225VPP5"/>
<proteinExistence type="predicted"/>
<dbReference type="AlphaFoldDB" id="A0A225VPP5"/>
<evidence type="ECO:0000256" key="2">
    <source>
        <dbReference type="ARBA" id="ARBA00022723"/>
    </source>
</evidence>
<evidence type="ECO:0000313" key="4">
    <source>
        <dbReference type="EMBL" id="OWZ07403.1"/>
    </source>
</evidence>
<dbReference type="InterPro" id="IPR027806">
    <property type="entry name" value="HARBI1_dom"/>
</dbReference>
<gene>
    <name evidence="4" type="ORF">PHMEG_00020212</name>
</gene>
<sequence length="148" mass="16911">MNDLEFHEHFRLDRNVFRRLVGLKNDPVFLSKGSKPFRGGVTLHMLVLLKLLGIYGIGKYGTSSAIPQLEKVTMPWPDDDRRMIALRMQEKHGFVNCIGIMDGTLFPLAEEPRHHGESYYSRKSSYSVNVLVTCDDVARIHNLVVGWP</sequence>
<organism evidence="4 5">
    <name type="scientific">Phytophthora megakarya</name>
    <dbReference type="NCBI Taxonomy" id="4795"/>
    <lineage>
        <taxon>Eukaryota</taxon>
        <taxon>Sar</taxon>
        <taxon>Stramenopiles</taxon>
        <taxon>Oomycota</taxon>
        <taxon>Peronosporomycetes</taxon>
        <taxon>Peronosporales</taxon>
        <taxon>Peronosporaceae</taxon>
        <taxon>Phytophthora</taxon>
    </lineage>
</organism>
<reference evidence="5" key="1">
    <citation type="submission" date="2017-03" db="EMBL/GenBank/DDBJ databases">
        <title>Phytopthora megakarya and P. palmivora, two closely related causual agents of cacao black pod achieved similar genome size and gene model numbers by different mechanisms.</title>
        <authorList>
            <person name="Ali S."/>
            <person name="Shao J."/>
            <person name="Larry D.J."/>
            <person name="Kronmiller B."/>
            <person name="Shen D."/>
            <person name="Strem M.D."/>
            <person name="Melnick R.L."/>
            <person name="Guiltinan M.J."/>
            <person name="Tyler B.M."/>
            <person name="Meinhardt L.W."/>
            <person name="Bailey B.A."/>
        </authorList>
    </citation>
    <scope>NUCLEOTIDE SEQUENCE [LARGE SCALE GENOMIC DNA]</scope>
    <source>
        <strain evidence="5">zdho120</strain>
    </source>
</reference>
<comment type="caution">
    <text evidence="4">The sequence shown here is derived from an EMBL/GenBank/DDBJ whole genome shotgun (WGS) entry which is preliminary data.</text>
</comment>
<keyword evidence="2" id="KW-0479">Metal-binding</keyword>
<keyword evidence="5" id="KW-1185">Reference proteome</keyword>
<dbReference type="OrthoDB" id="91642at2759"/>
<evidence type="ECO:0000313" key="5">
    <source>
        <dbReference type="Proteomes" id="UP000198211"/>
    </source>
</evidence>
<comment type="cofactor">
    <cofactor evidence="1">
        <name>a divalent metal cation</name>
        <dbReference type="ChEBI" id="CHEBI:60240"/>
    </cofactor>
</comment>
<dbReference type="Proteomes" id="UP000198211">
    <property type="component" value="Unassembled WGS sequence"/>
</dbReference>
<dbReference type="EMBL" id="NBNE01003555">
    <property type="protein sequence ID" value="OWZ07403.1"/>
    <property type="molecule type" value="Genomic_DNA"/>
</dbReference>
<dbReference type="GO" id="GO:0046872">
    <property type="term" value="F:metal ion binding"/>
    <property type="evidence" value="ECO:0007669"/>
    <property type="project" value="UniProtKB-KW"/>
</dbReference>
<evidence type="ECO:0000256" key="1">
    <source>
        <dbReference type="ARBA" id="ARBA00001968"/>
    </source>
</evidence>
<feature type="domain" description="DDE Tnp4" evidence="3">
    <location>
        <begin position="101"/>
        <end position="148"/>
    </location>
</feature>
<protein>
    <recommendedName>
        <fullName evidence="3">DDE Tnp4 domain-containing protein</fullName>
    </recommendedName>
</protein>
<name>A0A225VPP5_9STRA</name>
<accession>A0A225VPP5</accession>
<evidence type="ECO:0000259" key="3">
    <source>
        <dbReference type="Pfam" id="PF13359"/>
    </source>
</evidence>
<dbReference type="Pfam" id="PF13359">
    <property type="entry name" value="DDE_Tnp_4"/>
    <property type="match status" value="1"/>
</dbReference>